<feature type="region of interest" description="Disordered" evidence="1">
    <location>
        <begin position="91"/>
        <end position="143"/>
    </location>
</feature>
<evidence type="ECO:0000313" key="3">
    <source>
        <dbReference type="Proteomes" id="UP001165190"/>
    </source>
</evidence>
<evidence type="ECO:0008006" key="4">
    <source>
        <dbReference type="Google" id="ProtNLM"/>
    </source>
</evidence>
<evidence type="ECO:0000313" key="2">
    <source>
        <dbReference type="EMBL" id="GMI69859.1"/>
    </source>
</evidence>
<dbReference type="InterPro" id="IPR058942">
    <property type="entry name" value="AT3G52170-like"/>
</dbReference>
<dbReference type="Proteomes" id="UP001165190">
    <property type="component" value="Unassembled WGS sequence"/>
</dbReference>
<keyword evidence="3" id="KW-1185">Reference proteome</keyword>
<feature type="compositionally biased region" description="Polar residues" evidence="1">
    <location>
        <begin position="270"/>
        <end position="288"/>
    </location>
</feature>
<dbReference type="GO" id="GO:0003676">
    <property type="term" value="F:nucleic acid binding"/>
    <property type="evidence" value="ECO:0007669"/>
    <property type="project" value="InterPro"/>
</dbReference>
<feature type="compositionally biased region" description="Polar residues" evidence="1">
    <location>
        <begin position="129"/>
        <end position="143"/>
    </location>
</feature>
<accession>A0A9W7LMH1</accession>
<dbReference type="SUPFAM" id="SSF54928">
    <property type="entry name" value="RNA-binding domain, RBD"/>
    <property type="match status" value="1"/>
</dbReference>
<gene>
    <name evidence="2" type="ORF">HRI_000655200</name>
</gene>
<organism evidence="2 3">
    <name type="scientific">Hibiscus trionum</name>
    <name type="common">Flower of an hour</name>
    <dbReference type="NCBI Taxonomy" id="183268"/>
    <lineage>
        <taxon>Eukaryota</taxon>
        <taxon>Viridiplantae</taxon>
        <taxon>Streptophyta</taxon>
        <taxon>Embryophyta</taxon>
        <taxon>Tracheophyta</taxon>
        <taxon>Spermatophyta</taxon>
        <taxon>Magnoliopsida</taxon>
        <taxon>eudicotyledons</taxon>
        <taxon>Gunneridae</taxon>
        <taxon>Pentapetalae</taxon>
        <taxon>rosids</taxon>
        <taxon>malvids</taxon>
        <taxon>Malvales</taxon>
        <taxon>Malvaceae</taxon>
        <taxon>Malvoideae</taxon>
        <taxon>Hibiscus</taxon>
    </lineage>
</organism>
<dbReference type="AlphaFoldDB" id="A0A9W7LMH1"/>
<dbReference type="PANTHER" id="PTHR34568">
    <property type="entry name" value="RRM DOMAIN-CONTAINING PROTEIN"/>
    <property type="match status" value="1"/>
</dbReference>
<name>A0A9W7LMH1_HIBTR</name>
<proteinExistence type="predicted"/>
<dbReference type="EMBL" id="BSYR01000007">
    <property type="protein sequence ID" value="GMI69859.1"/>
    <property type="molecule type" value="Genomic_DNA"/>
</dbReference>
<feature type="region of interest" description="Disordered" evidence="1">
    <location>
        <begin position="510"/>
        <end position="529"/>
    </location>
</feature>
<comment type="caution">
    <text evidence="2">The sequence shown here is derived from an EMBL/GenBank/DDBJ whole genome shotgun (WGS) entry which is preliminary data.</text>
</comment>
<sequence>MAISRLLRPKPRGLHFNGRGFTRSTNWYFISSFSSDGSEKSSFLKGLKASKVAKACGKEPKNESGTWFSGILSSMKQTVLESPWFQKSISRETSDTKVDTEASNVSATENSSSSTKSSESVDVPKSPEFITSSPGGTKGVSSFSTSNTIGGNAFEGPVVIATSEVCKMHNNLDNVGLGDIRTIVPPLEAVRVSHGYELRTLVTDVMAENSLKMNQPRKLLGIFVKKMENAVKRSQGEMSDVLEPIREKPATFLDGTNDISEIISHLPRNGTTTFVQRPTASTDSGKNHTSSKSSSRVEDLMNVMKRKTNDPKAGEMADNLHDFVAPTESSKGKKIEKNIKINGLIENMKGLFGEEQIIKAQVKTIPDTTDQHSIGGFLKDVQSPANFQDSNVQGRLCKEVSSLLGEELTMKTRERIISNVTDQHSKGGFFNNVRSPANLQNSDVKRRDTLFKQLLGEEQTIKDPERKFSCVSDQHSNGGFLNSVRSPTNLQNSDVKRRYTLFEEPLMSNGNKMSLDKKEEPSILSESISEKEDSSVSLANSNYVKLGTNSHSLRPVSREKLRSHLQACFFSEEGSKDNKVLVRFLPKNIEKHNILAAFSDCGRVVNLEELSSTKHSPFKDFLVHFETRKGSETALKKNDLMIMNAEAFVEPISSEESDGVIFIPDLIGDPEAPSALVKNPTKTVKLKHLCGKINLQQLKEALAFCHSNISNIFLGSTSFVVYVEFEKEDAKERALAQQSIIVSGEKLSILRIDAPMTTAVRISNIKPNSKIREICSSYGQVKYLAKRTMGVVDVHFKLAEWPNMLNIVNSLNGIEVDENRWLAQPAPVFPLAILRALWCRPEERRHVNAVIYKLLGEVEKPISTTESSQ</sequence>
<feature type="compositionally biased region" description="Low complexity" evidence="1">
    <location>
        <begin position="102"/>
        <end position="121"/>
    </location>
</feature>
<evidence type="ECO:0000256" key="1">
    <source>
        <dbReference type="SAM" id="MobiDB-lite"/>
    </source>
</evidence>
<feature type="region of interest" description="Disordered" evidence="1">
    <location>
        <begin position="270"/>
        <end position="298"/>
    </location>
</feature>
<dbReference type="PANTHER" id="PTHR34568:SF5">
    <property type="entry name" value="RNA-BINDING (RRM_RBD_RNP MOTIFS) FAMILY PROTEIN"/>
    <property type="match status" value="1"/>
</dbReference>
<dbReference type="InterPro" id="IPR035979">
    <property type="entry name" value="RBD_domain_sf"/>
</dbReference>
<reference evidence="2" key="1">
    <citation type="submission" date="2023-05" db="EMBL/GenBank/DDBJ databases">
        <title>Genome and transcriptome analyses reveal genes involved in the formation of fine ridges on petal epidermal cells in Hibiscus trionum.</title>
        <authorList>
            <person name="Koshimizu S."/>
            <person name="Masuda S."/>
            <person name="Ishii T."/>
            <person name="Shirasu K."/>
            <person name="Hoshino A."/>
            <person name="Arita M."/>
        </authorList>
    </citation>
    <scope>NUCLEOTIDE SEQUENCE</scope>
    <source>
        <strain evidence="2">Hamamatsu line</strain>
    </source>
</reference>
<feature type="compositionally biased region" description="Basic and acidic residues" evidence="1">
    <location>
        <begin position="91"/>
        <end position="100"/>
    </location>
</feature>
<protein>
    <recommendedName>
        <fullName evidence="4">RRM domain-containing protein</fullName>
    </recommendedName>
</protein>
<dbReference type="OrthoDB" id="1938644at2759"/>